<dbReference type="EMBL" id="JAGHQM010000019">
    <property type="protein sequence ID" value="KAH0566280.1"/>
    <property type="molecule type" value="Genomic_DNA"/>
</dbReference>
<feature type="domain" description="Sfi1 spindle body" evidence="2">
    <location>
        <begin position="360"/>
        <end position="928"/>
    </location>
</feature>
<dbReference type="InterPro" id="IPR013665">
    <property type="entry name" value="Sfi1_dom"/>
</dbReference>
<feature type="compositionally biased region" description="Polar residues" evidence="1">
    <location>
        <begin position="110"/>
        <end position="120"/>
    </location>
</feature>
<evidence type="ECO:0000256" key="1">
    <source>
        <dbReference type="SAM" id="MobiDB-lite"/>
    </source>
</evidence>
<proteinExistence type="predicted"/>
<reference evidence="3" key="1">
    <citation type="submission" date="2021-03" db="EMBL/GenBank/DDBJ databases">
        <title>Comparative genomics and phylogenomic investigation of the class Geoglossomycetes provide insights into ecological specialization and systematics.</title>
        <authorList>
            <person name="Melie T."/>
            <person name="Pirro S."/>
            <person name="Miller A.N."/>
            <person name="Quandt A."/>
        </authorList>
    </citation>
    <scope>NUCLEOTIDE SEQUENCE</scope>
    <source>
        <strain evidence="3">CAQ_001_2017</strain>
    </source>
</reference>
<evidence type="ECO:0000313" key="4">
    <source>
        <dbReference type="Proteomes" id="UP000750711"/>
    </source>
</evidence>
<protein>
    <recommendedName>
        <fullName evidence="2">Sfi1 spindle body domain-containing protein</fullName>
    </recommendedName>
</protein>
<sequence length="1054" mass="122686">MPPSSPPFENVEELSPLTDESGYVEVLHLIITTAQSLPQAERFPYRTLFEAYDTVLLQNGLNPGHDQVYFRFLLRLGGIHGDGTLYEKFETLLGQMGIRLEFDEDGGGTQEVTRQSGSSTLEKDESPGQVDIPRGRQRRASFCSVYGAGDEGTQRNGRRTRSHSSMSRPQASLSTMRNGIVSTMATTRTAERILSHDGAETFRERPAQRGRLTSQDFGRNLQHYRKRGRSTPSPGYSQLWRRSRSSDSLAGRPLPAPEFSRSHVAENVIRTSEPSEGDNLRVGDHVPPELLFRPSEAQMALDAEKFYHQHLSGLVMRILRRWRDIAIQLQYHYGDLDIIAADHDMAVLLHQAFDTWRVALQDKKQKAETERFFAHIERRAEKARDLYLVTKAFTHWAQSASDEVERTSVARRHIIRARCFNAWRDITAINELKVRRQMLKKFYRKWKQNYLGAASVELKAVAVYEENMVSKIYWAWFWVRKDKQALDVRSRWVKKRYLGALITNSRRRRERALWIQNVKRQRLLGKLLGEWSLKARALSRLRGEAMDFRDMSLQQNCLHCWRRQAELTPVARQVAFNVEWRISRDAFVLWLQRTRTSSQATTVDRLRILRNTWTNWNDRLRSQAIAIRIDERIVLQALYKWVLIERANLLKRLFEKRLKQAVFRKLVQTLDRQRIRVQQSERAVREMREGNLMASAFRRWHLQTGLNRQRERLAFGFQVPRIVHEKFHIWTSELEHVRHLERWAQDAEFYFLTMKMIKAWQAATTNSRRQKRKVAYAHARRIVKVNLASLVFALWRERSSQVTALRLQTEAIDQNRIAHVGIVQINTWRGQLQKVTNMVLQANSAYNACATKRHFHIWSGNLDRRREMDEKAGYYAQVRNLEVAAALLRRWRMRVLGNHGRDLSAQLFKERNGRMHFRNIFTHWQNRAAQQRGRGPINLGVDRLNDGDLEGNDTKGAEGWTVFDDGFDYGDWIPGLEASSSTPVPGYLNTPSKRAARAKALVRLAATPKVRRSSSERKIFSVTRDFRRSEFGKSIQGERPDLGENKRPSSSQGS</sequence>
<gene>
    <name evidence="3" type="ORF">GP486_000332</name>
</gene>
<feature type="region of interest" description="Disordered" evidence="1">
    <location>
        <begin position="199"/>
        <end position="263"/>
    </location>
</feature>
<dbReference type="AlphaFoldDB" id="A0A9P8RTN7"/>
<name>A0A9P8RTN7_9PEZI</name>
<evidence type="ECO:0000313" key="3">
    <source>
        <dbReference type="EMBL" id="KAH0566280.1"/>
    </source>
</evidence>
<comment type="caution">
    <text evidence="3">The sequence shown here is derived from an EMBL/GenBank/DDBJ whole genome shotgun (WGS) entry which is preliminary data.</text>
</comment>
<evidence type="ECO:0000259" key="2">
    <source>
        <dbReference type="Pfam" id="PF08457"/>
    </source>
</evidence>
<feature type="region of interest" description="Disordered" evidence="1">
    <location>
        <begin position="1030"/>
        <end position="1054"/>
    </location>
</feature>
<keyword evidence="4" id="KW-1185">Reference proteome</keyword>
<feature type="region of interest" description="Disordered" evidence="1">
    <location>
        <begin position="103"/>
        <end position="175"/>
    </location>
</feature>
<organism evidence="3 4">
    <name type="scientific">Trichoglossum hirsutum</name>
    <dbReference type="NCBI Taxonomy" id="265104"/>
    <lineage>
        <taxon>Eukaryota</taxon>
        <taxon>Fungi</taxon>
        <taxon>Dikarya</taxon>
        <taxon>Ascomycota</taxon>
        <taxon>Pezizomycotina</taxon>
        <taxon>Geoglossomycetes</taxon>
        <taxon>Geoglossales</taxon>
        <taxon>Geoglossaceae</taxon>
        <taxon>Trichoglossum</taxon>
    </lineage>
</organism>
<accession>A0A9P8RTN7</accession>
<dbReference type="Proteomes" id="UP000750711">
    <property type="component" value="Unassembled WGS sequence"/>
</dbReference>
<dbReference type="Pfam" id="PF08457">
    <property type="entry name" value="Sfi1"/>
    <property type="match status" value="1"/>
</dbReference>
<feature type="compositionally biased region" description="Polar residues" evidence="1">
    <location>
        <begin position="163"/>
        <end position="175"/>
    </location>
</feature>
<feature type="compositionally biased region" description="Basic and acidic residues" evidence="1">
    <location>
        <begin position="1030"/>
        <end position="1047"/>
    </location>
</feature>